<evidence type="ECO:0000313" key="3">
    <source>
        <dbReference type="Proteomes" id="UP000009026"/>
    </source>
</evidence>
<dbReference type="AlphaFoldDB" id="A0A0H4X6Y2"/>
<evidence type="ECO:0000256" key="1">
    <source>
        <dbReference type="SAM" id="MobiDB-lite"/>
    </source>
</evidence>
<sequence>MVTPPQGTLSGVPSVKKASPRLHAGRHRPGGRGDSAPGGRGRELRAPARGGSPGTLRNGLHEDRGL</sequence>
<accession>A0A0H4X6Y2</accession>
<reference evidence="2 3" key="1">
    <citation type="journal article" date="2016" name="PLoS ONE">
        <title>Complete Genome Sequence and Comparative Genomics of a Novel Myxobacterium Myxococcus hansupus.</title>
        <authorList>
            <person name="Sharma G."/>
            <person name="Narwani T."/>
            <person name="Subramanian S."/>
        </authorList>
    </citation>
    <scope>NUCLEOTIDE SEQUENCE [LARGE SCALE GENOMIC DNA]</scope>
    <source>
        <strain evidence="3">mixupus</strain>
    </source>
</reference>
<dbReference type="Proteomes" id="UP000009026">
    <property type="component" value="Chromosome"/>
</dbReference>
<protein>
    <submittedName>
        <fullName evidence="2">Uncharacterized protein</fullName>
    </submittedName>
</protein>
<keyword evidence="3" id="KW-1185">Reference proteome</keyword>
<dbReference type="EMBL" id="CP012109">
    <property type="protein sequence ID" value="AKQ69355.1"/>
    <property type="molecule type" value="Genomic_DNA"/>
</dbReference>
<dbReference type="PATRIC" id="fig|1297742.4.peg.6358"/>
<proteinExistence type="predicted"/>
<gene>
    <name evidence="2" type="ORF">A176_006267</name>
</gene>
<evidence type="ECO:0000313" key="2">
    <source>
        <dbReference type="EMBL" id="AKQ69355.1"/>
    </source>
</evidence>
<feature type="compositionally biased region" description="Basic residues" evidence="1">
    <location>
        <begin position="18"/>
        <end position="30"/>
    </location>
</feature>
<dbReference type="STRING" id="1297742.A176_006267"/>
<feature type="compositionally biased region" description="Polar residues" evidence="1">
    <location>
        <begin position="1"/>
        <end position="11"/>
    </location>
</feature>
<feature type="region of interest" description="Disordered" evidence="1">
    <location>
        <begin position="1"/>
        <end position="66"/>
    </location>
</feature>
<name>A0A0H4X6Y2_9BACT</name>
<dbReference type="KEGG" id="mym:A176_006267"/>
<organism evidence="2 3">
    <name type="scientific">Pseudomyxococcus hansupus</name>
    <dbReference type="NCBI Taxonomy" id="1297742"/>
    <lineage>
        <taxon>Bacteria</taxon>
        <taxon>Pseudomonadati</taxon>
        <taxon>Myxococcota</taxon>
        <taxon>Myxococcia</taxon>
        <taxon>Myxococcales</taxon>
        <taxon>Cystobacterineae</taxon>
        <taxon>Myxococcaceae</taxon>
        <taxon>Pseudomyxococcus</taxon>
    </lineage>
</organism>